<dbReference type="GO" id="GO:0050136">
    <property type="term" value="F:NADH dehydrogenase (quinone) (non-electrogenic) activity"/>
    <property type="evidence" value="ECO:0007669"/>
    <property type="project" value="UniProtKB-EC"/>
</dbReference>
<evidence type="ECO:0000256" key="3">
    <source>
        <dbReference type="ARBA" id="ARBA00022989"/>
    </source>
</evidence>
<dbReference type="PANTHER" id="PTHR11432:SF3">
    <property type="entry name" value="NADH-UBIQUINONE OXIDOREDUCTASE CHAIN 1"/>
    <property type="match status" value="1"/>
</dbReference>
<feature type="transmembrane region" description="Helical" evidence="6">
    <location>
        <begin position="68"/>
        <end position="87"/>
    </location>
</feature>
<dbReference type="InterPro" id="IPR001694">
    <property type="entry name" value="NADH_UbQ_OxRdtase_su1/FPO"/>
</dbReference>
<dbReference type="Pfam" id="PF00146">
    <property type="entry name" value="NADHdh"/>
    <property type="match status" value="1"/>
</dbReference>
<keyword evidence="4 6" id="KW-0472">Membrane</keyword>
<comment type="subcellular location">
    <subcellularLocation>
        <location evidence="5">Cell membrane</location>
        <topology evidence="5">Multi-pass membrane protein</topology>
    </subcellularLocation>
    <subcellularLocation>
        <location evidence="1">Membrane</location>
        <topology evidence="1">Multi-pass membrane protein</topology>
    </subcellularLocation>
</comment>
<dbReference type="EC" id="1.6.5.9" evidence="7"/>
<evidence type="ECO:0000256" key="5">
    <source>
        <dbReference type="RuleBase" id="RU000471"/>
    </source>
</evidence>
<evidence type="ECO:0000256" key="2">
    <source>
        <dbReference type="ARBA" id="ARBA00022692"/>
    </source>
</evidence>
<dbReference type="EMBL" id="JBHSIT010000003">
    <property type="protein sequence ID" value="MFC4908184.1"/>
    <property type="molecule type" value="Genomic_DNA"/>
</dbReference>
<organism evidence="7 8">
    <name type="scientific">Actinomadura gamaensis</name>
    <dbReference type="NCBI Taxonomy" id="1763541"/>
    <lineage>
        <taxon>Bacteria</taxon>
        <taxon>Bacillati</taxon>
        <taxon>Actinomycetota</taxon>
        <taxon>Actinomycetes</taxon>
        <taxon>Streptosporangiales</taxon>
        <taxon>Thermomonosporaceae</taxon>
        <taxon>Actinomadura</taxon>
    </lineage>
</organism>
<evidence type="ECO:0000256" key="1">
    <source>
        <dbReference type="ARBA" id="ARBA00004141"/>
    </source>
</evidence>
<evidence type="ECO:0000256" key="4">
    <source>
        <dbReference type="ARBA" id="ARBA00023136"/>
    </source>
</evidence>
<gene>
    <name evidence="7" type="ORF">ACFPCY_12690</name>
</gene>
<feature type="transmembrane region" description="Helical" evidence="6">
    <location>
        <begin position="249"/>
        <end position="267"/>
    </location>
</feature>
<reference evidence="8" key="1">
    <citation type="journal article" date="2019" name="Int. J. Syst. Evol. Microbiol.">
        <title>The Global Catalogue of Microorganisms (GCM) 10K type strain sequencing project: providing services to taxonomists for standard genome sequencing and annotation.</title>
        <authorList>
            <consortium name="The Broad Institute Genomics Platform"/>
            <consortium name="The Broad Institute Genome Sequencing Center for Infectious Disease"/>
            <person name="Wu L."/>
            <person name="Ma J."/>
        </authorList>
    </citation>
    <scope>NUCLEOTIDE SEQUENCE [LARGE SCALE GENOMIC DNA]</scope>
    <source>
        <strain evidence="8">KLKA75</strain>
    </source>
</reference>
<name>A0ABV9TW41_9ACTN</name>
<dbReference type="Proteomes" id="UP001595872">
    <property type="component" value="Unassembled WGS sequence"/>
</dbReference>
<comment type="similarity">
    <text evidence="5">Belongs to the complex I subunit 1 family.</text>
</comment>
<comment type="caution">
    <text evidence="7">The sequence shown here is derived from an EMBL/GenBank/DDBJ whole genome shotgun (WGS) entry which is preliminary data.</text>
</comment>
<feature type="transmembrane region" description="Helical" evidence="6">
    <location>
        <begin position="279"/>
        <end position="302"/>
    </location>
</feature>
<sequence length="303" mass="31199">MLESVLVVAVLVGVLAFAAAAFDAVLGAVAAGVPGAWRAWDAPLREAARLLVRQRRGTLAADRLLRRAGVFALPAAAVLAAAVLPLGGSRAASDMSVGIVWFNAMEVAVWAAVWLAGWSVNSAYSLAGGYRMIAQGLAYELPHMFALITVGAGAESLRFADAVAAQRGLWFAVQMPVAFAVYLLSALAMAFWGPLSSPAGGDLAGGAAAELAGADRLVFLAGRYAMLAVASAAAVPLFLGGGAGPLLPAWLWTLVKTLAVLAALVATAHRLPVLRMDRFMAFAWTALIPATLLQLLVTGLVAL</sequence>
<feature type="transmembrane region" description="Helical" evidence="6">
    <location>
        <begin position="99"/>
        <end position="120"/>
    </location>
</feature>
<dbReference type="RefSeq" id="WP_378254561.1">
    <property type="nucleotide sequence ID" value="NZ_JBHSIT010000003.1"/>
</dbReference>
<dbReference type="PANTHER" id="PTHR11432">
    <property type="entry name" value="NADH DEHYDROGENASE SUBUNIT 1"/>
    <property type="match status" value="1"/>
</dbReference>
<evidence type="ECO:0000313" key="8">
    <source>
        <dbReference type="Proteomes" id="UP001595872"/>
    </source>
</evidence>
<protein>
    <submittedName>
        <fullName evidence="7">NADH-quinone oxidoreductase subunit H</fullName>
        <ecNumber evidence="7">1.6.5.9</ecNumber>
    </submittedName>
</protein>
<evidence type="ECO:0000313" key="7">
    <source>
        <dbReference type="EMBL" id="MFC4908184.1"/>
    </source>
</evidence>
<feature type="transmembrane region" description="Helical" evidence="6">
    <location>
        <begin position="169"/>
        <end position="192"/>
    </location>
</feature>
<keyword evidence="7" id="KW-0560">Oxidoreductase</keyword>
<proteinExistence type="inferred from homology"/>
<evidence type="ECO:0000256" key="6">
    <source>
        <dbReference type="SAM" id="Phobius"/>
    </source>
</evidence>
<keyword evidence="8" id="KW-1185">Reference proteome</keyword>
<keyword evidence="3 6" id="KW-1133">Transmembrane helix</keyword>
<keyword evidence="5" id="KW-0520">NAD</keyword>
<keyword evidence="2 5" id="KW-0812">Transmembrane</keyword>
<accession>A0ABV9TW41</accession>